<reference evidence="2" key="1">
    <citation type="submission" date="2025-08" db="UniProtKB">
        <authorList>
            <consortium name="Ensembl"/>
        </authorList>
    </citation>
    <scope>IDENTIFICATION</scope>
</reference>
<reference evidence="2" key="2">
    <citation type="submission" date="2025-09" db="UniProtKB">
        <authorList>
            <consortium name="Ensembl"/>
        </authorList>
    </citation>
    <scope>IDENTIFICATION</scope>
</reference>
<proteinExistence type="predicted"/>
<accession>A0A8C4PW31</accession>
<keyword evidence="3" id="KW-1185">Reference proteome</keyword>
<protein>
    <submittedName>
        <fullName evidence="2">Uncharacterized protein</fullName>
    </submittedName>
</protein>
<dbReference type="InterPro" id="IPR017850">
    <property type="entry name" value="Alkaline_phosphatase_core_sf"/>
</dbReference>
<dbReference type="Pfam" id="PF01663">
    <property type="entry name" value="Phosphodiest"/>
    <property type="match status" value="1"/>
</dbReference>
<evidence type="ECO:0000313" key="3">
    <source>
        <dbReference type="Proteomes" id="UP000694388"/>
    </source>
</evidence>
<name>A0A8C4PW31_EPTBU</name>
<dbReference type="SUPFAM" id="SSF53649">
    <property type="entry name" value="Alkaline phosphatase-like"/>
    <property type="match status" value="1"/>
</dbReference>
<dbReference type="Proteomes" id="UP000694388">
    <property type="component" value="Unplaced"/>
</dbReference>
<evidence type="ECO:0000256" key="1">
    <source>
        <dbReference type="SAM" id="Phobius"/>
    </source>
</evidence>
<dbReference type="AlphaFoldDB" id="A0A8C4PW31"/>
<sequence length="156" mass="17664">MVDLKFVLVSLLIITPLTARFLGVKRKLLPTFDGFQWDYDKDIHTPNLDHQVQQGLKAKYMFSLHTSVFASNNVTIVTEQHWLLPSIRGLTAVLVFTILIFLLILLYTVYSRRKASTRKPDRARLGTRALRHRFLTGSAARAGLHEGPPHSEGARG</sequence>
<keyword evidence="1" id="KW-1133">Transmembrane helix</keyword>
<feature type="transmembrane region" description="Helical" evidence="1">
    <location>
        <begin position="90"/>
        <end position="110"/>
    </location>
</feature>
<keyword evidence="1" id="KW-0812">Transmembrane</keyword>
<organism evidence="2 3">
    <name type="scientific">Eptatretus burgeri</name>
    <name type="common">Inshore hagfish</name>
    <dbReference type="NCBI Taxonomy" id="7764"/>
    <lineage>
        <taxon>Eukaryota</taxon>
        <taxon>Metazoa</taxon>
        <taxon>Chordata</taxon>
        <taxon>Craniata</taxon>
        <taxon>Vertebrata</taxon>
        <taxon>Cyclostomata</taxon>
        <taxon>Myxini</taxon>
        <taxon>Myxiniformes</taxon>
        <taxon>Myxinidae</taxon>
        <taxon>Eptatretinae</taxon>
        <taxon>Eptatretus</taxon>
    </lineage>
</organism>
<evidence type="ECO:0000313" key="2">
    <source>
        <dbReference type="Ensembl" id="ENSEBUP00000000709.1"/>
    </source>
</evidence>
<dbReference type="InterPro" id="IPR002591">
    <property type="entry name" value="Phosphodiest/P_Trfase"/>
</dbReference>
<dbReference type="Gene3D" id="3.40.720.10">
    <property type="entry name" value="Alkaline Phosphatase, subunit A"/>
    <property type="match status" value="1"/>
</dbReference>
<keyword evidence="1" id="KW-0472">Membrane</keyword>
<dbReference type="Ensembl" id="ENSEBUT00000001015.1">
    <property type="protein sequence ID" value="ENSEBUP00000000709.1"/>
    <property type="gene ID" value="ENSEBUG00000000784.1"/>
</dbReference>